<dbReference type="PANTHER" id="PTHR18034">
    <property type="entry name" value="CELL CYCLE CONTROL PROTEIN CWF22-RELATED"/>
    <property type="match status" value="1"/>
</dbReference>
<feature type="compositionally biased region" description="Acidic residues" evidence="4">
    <location>
        <begin position="385"/>
        <end position="395"/>
    </location>
</feature>
<proteinExistence type="inferred from homology"/>
<feature type="region of interest" description="Disordered" evidence="4">
    <location>
        <begin position="520"/>
        <end position="704"/>
    </location>
</feature>
<feature type="region of interest" description="Disordered" evidence="4">
    <location>
        <begin position="434"/>
        <end position="482"/>
    </location>
</feature>
<feature type="domain" description="MI" evidence="6">
    <location>
        <begin position="1057"/>
        <end position="1186"/>
    </location>
</feature>
<dbReference type="SUPFAM" id="SSF48371">
    <property type="entry name" value="ARM repeat"/>
    <property type="match status" value="1"/>
</dbReference>
<dbReference type="InterPro" id="IPR003890">
    <property type="entry name" value="MIF4G-like_typ-3"/>
</dbReference>
<dbReference type="Proteomes" id="UP000186136">
    <property type="component" value="Unassembled WGS sequence"/>
</dbReference>
<feature type="compositionally biased region" description="Basic and acidic residues" evidence="4">
    <location>
        <begin position="530"/>
        <end position="540"/>
    </location>
</feature>
<dbReference type="PROSITE" id="PS51366">
    <property type="entry name" value="MI"/>
    <property type="match status" value="1"/>
</dbReference>
<evidence type="ECO:0000259" key="6">
    <source>
        <dbReference type="PROSITE" id="PS51366"/>
    </source>
</evidence>
<feature type="transmembrane region" description="Helical" evidence="5">
    <location>
        <begin position="852"/>
        <end position="874"/>
    </location>
</feature>
<keyword evidence="8" id="KW-1185">Reference proteome</keyword>
<gene>
    <name evidence="7" type="ORF">PMKS-001363</name>
</gene>
<name>A0A1Q2YEG4_9ASCO</name>
<keyword evidence="3" id="KW-0539">Nucleus</keyword>
<dbReference type="InterPro" id="IPR003891">
    <property type="entry name" value="Initiation_fac_eIF4g_MI"/>
</dbReference>
<dbReference type="GO" id="GO:0003723">
    <property type="term" value="F:RNA binding"/>
    <property type="evidence" value="ECO:0007669"/>
    <property type="project" value="InterPro"/>
</dbReference>
<feature type="compositionally biased region" description="Basic and acidic residues" evidence="4">
    <location>
        <begin position="309"/>
        <end position="321"/>
    </location>
</feature>
<evidence type="ECO:0000256" key="1">
    <source>
        <dbReference type="ARBA" id="ARBA00004604"/>
    </source>
</evidence>
<dbReference type="SMART" id="SM00544">
    <property type="entry name" value="MA3"/>
    <property type="match status" value="1"/>
</dbReference>
<dbReference type="InterPro" id="IPR050781">
    <property type="entry name" value="CWC22_splicing_factor"/>
</dbReference>
<dbReference type="InterPro" id="IPR016024">
    <property type="entry name" value="ARM-type_fold"/>
</dbReference>
<feature type="compositionally biased region" description="Basic and acidic residues" evidence="4">
    <location>
        <begin position="546"/>
        <end position="571"/>
    </location>
</feature>
<evidence type="ECO:0000313" key="8">
    <source>
        <dbReference type="Proteomes" id="UP000186136"/>
    </source>
</evidence>
<evidence type="ECO:0000256" key="3">
    <source>
        <dbReference type="ARBA" id="ARBA00023242"/>
    </source>
</evidence>
<comment type="caution">
    <text evidence="7">The sequence shown here is derived from an EMBL/GenBank/DDBJ whole genome shotgun (WGS) entry which is preliminary data.</text>
</comment>
<evidence type="ECO:0000313" key="7">
    <source>
        <dbReference type="EMBL" id="GAV27895.1"/>
    </source>
</evidence>
<keyword evidence="5" id="KW-1133">Transmembrane helix</keyword>
<feature type="transmembrane region" description="Helical" evidence="5">
    <location>
        <begin position="808"/>
        <end position="831"/>
    </location>
</feature>
<feature type="compositionally biased region" description="Basic and acidic residues" evidence="4">
    <location>
        <begin position="615"/>
        <end position="626"/>
    </location>
</feature>
<feature type="compositionally biased region" description="Basic and acidic residues" evidence="4">
    <location>
        <begin position="579"/>
        <end position="590"/>
    </location>
</feature>
<feature type="compositionally biased region" description="Acidic residues" evidence="4">
    <location>
        <begin position="255"/>
        <end position="294"/>
    </location>
</feature>
<dbReference type="SMART" id="SM00543">
    <property type="entry name" value="MIF4G"/>
    <property type="match status" value="1"/>
</dbReference>
<reference evidence="7 8" key="1">
    <citation type="submission" date="2016-08" db="EMBL/GenBank/DDBJ databases">
        <title>Whole genome shotgun sequence of Pichia membranifaciens KS47-1.</title>
        <authorList>
            <person name="Konishi M."/>
            <person name="Ishida M."/>
            <person name="Arakawa T."/>
            <person name="Kato Y."/>
            <person name="Horiuchi J."/>
        </authorList>
    </citation>
    <scope>NUCLEOTIDE SEQUENCE [LARGE SCALE GENOMIC DNA]</scope>
    <source>
        <strain evidence="7 8">KS47-1</strain>
    </source>
</reference>
<dbReference type="EMBL" id="BDGI01000048">
    <property type="protein sequence ID" value="GAV27895.1"/>
    <property type="molecule type" value="Genomic_DNA"/>
</dbReference>
<feature type="compositionally biased region" description="Acidic residues" evidence="4">
    <location>
        <begin position="687"/>
        <end position="698"/>
    </location>
</feature>
<keyword evidence="5" id="KW-0812">Transmembrane</keyword>
<dbReference type="GO" id="GO:0005730">
    <property type="term" value="C:nucleolus"/>
    <property type="evidence" value="ECO:0007669"/>
    <property type="project" value="UniProtKB-SubCell"/>
</dbReference>
<accession>A0A1Q2YEG4</accession>
<comment type="similarity">
    <text evidence="2">Belongs to the CWC22 family.</text>
</comment>
<feature type="compositionally biased region" description="Basic and acidic residues" evidence="4">
    <location>
        <begin position="42"/>
        <end position="69"/>
    </location>
</feature>
<feature type="compositionally biased region" description="Acidic residues" evidence="4">
    <location>
        <begin position="322"/>
        <end position="342"/>
    </location>
</feature>
<evidence type="ECO:0000256" key="4">
    <source>
        <dbReference type="SAM" id="MobiDB-lite"/>
    </source>
</evidence>
<organism evidence="7 8">
    <name type="scientific">Pichia membranifaciens</name>
    <dbReference type="NCBI Taxonomy" id="4926"/>
    <lineage>
        <taxon>Eukaryota</taxon>
        <taxon>Fungi</taxon>
        <taxon>Dikarya</taxon>
        <taxon>Ascomycota</taxon>
        <taxon>Saccharomycotina</taxon>
        <taxon>Pichiomycetes</taxon>
        <taxon>Pichiales</taxon>
        <taxon>Pichiaceae</taxon>
        <taxon>Pichia</taxon>
    </lineage>
</organism>
<feature type="compositionally biased region" description="Low complexity" evidence="4">
    <location>
        <begin position="101"/>
        <end position="113"/>
    </location>
</feature>
<feature type="compositionally biased region" description="Low complexity" evidence="4">
    <location>
        <begin position="458"/>
        <end position="467"/>
    </location>
</feature>
<feature type="compositionally biased region" description="Acidic residues" evidence="4">
    <location>
        <begin position="629"/>
        <end position="641"/>
    </location>
</feature>
<dbReference type="Gene3D" id="1.25.40.180">
    <property type="match status" value="1"/>
</dbReference>
<dbReference type="Pfam" id="PF02854">
    <property type="entry name" value="MIF4G"/>
    <property type="match status" value="1"/>
</dbReference>
<feature type="compositionally biased region" description="Acidic residues" evidence="4">
    <location>
        <begin position="404"/>
        <end position="414"/>
    </location>
</feature>
<feature type="compositionally biased region" description="Acidic residues" evidence="4">
    <location>
        <begin position="653"/>
        <end position="670"/>
    </location>
</feature>
<dbReference type="Pfam" id="PF02847">
    <property type="entry name" value="MA3"/>
    <property type="match status" value="1"/>
</dbReference>
<feature type="compositionally biased region" description="Basic and acidic residues" evidence="4">
    <location>
        <begin position="217"/>
        <end position="227"/>
    </location>
</feature>
<dbReference type="GO" id="GO:0042274">
    <property type="term" value="P:ribosomal small subunit biogenesis"/>
    <property type="evidence" value="ECO:0007669"/>
    <property type="project" value="TreeGrafter"/>
</dbReference>
<dbReference type="OrthoDB" id="361797at2759"/>
<keyword evidence="5" id="KW-0472">Membrane</keyword>
<feature type="region of interest" description="Disordered" evidence="4">
    <location>
        <begin position="29"/>
        <end position="421"/>
    </location>
</feature>
<protein>
    <recommendedName>
        <fullName evidence="6">MI domain-containing protein</fullName>
    </recommendedName>
</protein>
<evidence type="ECO:0000256" key="2">
    <source>
        <dbReference type="ARBA" id="ARBA00006856"/>
    </source>
</evidence>
<sequence length="1290" mass="146671">MSRKRHAINIPGVMLDTIRDNTNYENDERFTKRRKIKGSVLNRKESRKQQRMEKKTQRVENKIQHKEQFKANIKSQNKSKDRQAAAATTNNKRKKVHIQESSADSGSSSGKKNSNGKEKKKKQKRVSFSDHDDIREIPAREEATKADIDLDFEKWEQEFASDDEDSDEHSSLSADDSQDEEEENEAHNLIETLKQLKQVQRGEYSAENSEDSDDSVAEEHLDDEQKGVMEQLAKLKSKKGKSSLKNNIRIVAEDALNDDSLSDDVSQEEPEEESEDDSEDDLSNDEEEDLDLEQMEIMNKLRSLKKGKPAKDRGKIKIVKEDDLDDEISSEESEERSEEESEDQKITDEDLDDEQQSIMDQLSALKNKKDSVSTKGTIRIVKEDDLSDDAEDLEASDNTKMEQSSDEGFDEEQDQVMKQLAALKKNRKANLSQLKIVKEDELNDDSLSSESESDAESESGSGSVSESEIYDIPTGPNTIDDDTDVEFYAKKLGINPKKKLTRQDDDDLVGGLFEGLDFMDKYDGEDEEDKAEKKLKEKKEKKEKKQKKEKEQETEKSGKSVLSEKQRQMLEKDDEEIDYYAKKLGIDPRKGLQKQGDDDIIGGLFDGINLNFSDGDERRDKSKNSSDSDSADEEDEEEYDDDAHKYVSKNGDDEVGSDDFDDDDELDDDDKALLREMYGLESSDSNSDSEYDSGDSENDEPRVRENPYVAPVQSGINEPAPPGSKYIPPALRKRMAMGENTEDSEQLKKIKRLVKGPFNKLSEPNISAVVSELNNLYNDNPRQFVNEAILNVVLQSVCISTPMLESFLVLYSSAIVALYKLQGVEFGAFIIQRVVEEFEKDIESDSRAKQEIINLTGLLGYLYTLNLVSATLIYDIIKMKLIKNPTELKVDVLLKLIRSCGNKLRTDDSTALNSITLELSKSVKDSEKTGGKVSTRGRFLIDTITDLKNNRMKSSENENTTLMINRLKKQLGGIKNTRNLEPIKVNLDDIENIEERGKWWLVGSAWKGLDSKENEAIEHGESKANANDILGDAEDDFLGEMEMNWLELAKQYRMNTDIRRAIFISIMSAEDFMDAFMKLEKLNLKKAQKKEIPNILMHCATMEFNYNPYYSFLAKKLSDDHAMRRSFQLNLWDFVKELDGDESSTTILADADDDQRLWKVLNMGRFFGFLIGEGSLSLNVLRVVNFLSASTDAKIFLEILLITTLDTIGRKSEPTDASSKKKDFAFTGKVMADRVAKCDEQPLLIKGLQYFLSNKVRNSELVKGKKQRLRVEWGVDTMSDMFAEMLKGKK</sequence>
<comment type="subcellular location">
    <subcellularLocation>
        <location evidence="1">Nucleus</location>
        <location evidence="1">Nucleolus</location>
    </subcellularLocation>
</comment>
<evidence type="ECO:0000256" key="5">
    <source>
        <dbReference type="SAM" id="Phobius"/>
    </source>
</evidence>
<feature type="compositionally biased region" description="Basic and acidic residues" evidence="4">
    <location>
        <begin position="127"/>
        <end position="157"/>
    </location>
</feature>
<dbReference type="PANTHER" id="PTHR18034:SF4">
    <property type="entry name" value="NUCLEOLAR MIF4G DOMAIN-CONTAINING PROTEIN 1"/>
    <property type="match status" value="1"/>
</dbReference>